<dbReference type="PROSITE" id="PS00657">
    <property type="entry name" value="FORK_HEAD_1"/>
    <property type="match status" value="1"/>
</dbReference>
<evidence type="ECO:0000256" key="2">
    <source>
        <dbReference type="ARBA" id="ARBA00023125"/>
    </source>
</evidence>
<evidence type="ECO:0000256" key="4">
    <source>
        <dbReference type="PROSITE-ProRule" id="PRU00089"/>
    </source>
</evidence>
<accession>A0A8R1UBC9</accession>
<dbReference type="PRINTS" id="PR00053">
    <property type="entry name" value="FORKHEAD"/>
</dbReference>
<name>A0A2A6CRG4_PRIPA</name>
<dbReference type="PROSITE" id="PS00658">
    <property type="entry name" value="FORK_HEAD_2"/>
    <property type="match status" value="1"/>
</dbReference>
<keyword evidence="2 4" id="KW-0238">DNA-binding</keyword>
<feature type="compositionally biased region" description="Gly residues" evidence="5">
    <location>
        <begin position="288"/>
        <end position="297"/>
    </location>
</feature>
<feature type="compositionally biased region" description="Basic and acidic residues" evidence="5">
    <location>
        <begin position="263"/>
        <end position="272"/>
    </location>
</feature>
<dbReference type="Proteomes" id="UP000005239">
    <property type="component" value="Unassembled WGS sequence"/>
</dbReference>
<dbReference type="GO" id="GO:0006357">
    <property type="term" value="P:regulation of transcription by RNA polymerase II"/>
    <property type="evidence" value="ECO:0000318"/>
    <property type="project" value="GO_Central"/>
</dbReference>
<gene>
    <name evidence="6" type="primary">WBGene00103609</name>
</gene>
<dbReference type="GO" id="GO:0000981">
    <property type="term" value="F:DNA-binding transcription factor activity, RNA polymerase II-specific"/>
    <property type="evidence" value="ECO:0000318"/>
    <property type="project" value="GO_Central"/>
</dbReference>
<dbReference type="SMART" id="SM00339">
    <property type="entry name" value="FH"/>
    <property type="match status" value="1"/>
</dbReference>
<feature type="compositionally biased region" description="Low complexity" evidence="5">
    <location>
        <begin position="103"/>
        <end position="133"/>
    </location>
</feature>
<feature type="DNA-binding region" description="Fork-head" evidence="4">
    <location>
        <begin position="160"/>
        <end position="258"/>
    </location>
</feature>
<accession>A0A2A6CRG4</accession>
<evidence type="ECO:0000256" key="5">
    <source>
        <dbReference type="SAM" id="MobiDB-lite"/>
    </source>
</evidence>
<dbReference type="SUPFAM" id="SSF46785">
    <property type="entry name" value="Winged helix' DNA-binding domain"/>
    <property type="match status" value="1"/>
</dbReference>
<dbReference type="AlphaFoldDB" id="A0A2A6CRG4"/>
<dbReference type="GO" id="GO:0000978">
    <property type="term" value="F:RNA polymerase II cis-regulatory region sequence-specific DNA binding"/>
    <property type="evidence" value="ECO:0000318"/>
    <property type="project" value="GO_Central"/>
</dbReference>
<keyword evidence="7" id="KW-1185">Reference proteome</keyword>
<dbReference type="InterPro" id="IPR018122">
    <property type="entry name" value="TF_fork_head_CS_1"/>
</dbReference>
<reference evidence="6" key="2">
    <citation type="submission" date="2022-06" db="UniProtKB">
        <authorList>
            <consortium name="EnsemblMetazoa"/>
        </authorList>
    </citation>
    <scope>IDENTIFICATION</scope>
    <source>
        <strain evidence="6">PS312</strain>
    </source>
</reference>
<comment type="subcellular location">
    <subcellularLocation>
        <location evidence="1 4">Nucleus</location>
    </subcellularLocation>
</comment>
<dbReference type="FunFam" id="1.10.10.10:FF:000042">
    <property type="entry name" value="hepatocyte nuclear factor 3-beta"/>
    <property type="match status" value="1"/>
</dbReference>
<dbReference type="PANTHER" id="PTHR11829">
    <property type="entry name" value="FORKHEAD BOX PROTEIN"/>
    <property type="match status" value="1"/>
</dbReference>
<feature type="region of interest" description="Disordered" evidence="5">
    <location>
        <begin position="103"/>
        <end position="141"/>
    </location>
</feature>
<dbReference type="GO" id="GO:0009653">
    <property type="term" value="P:anatomical structure morphogenesis"/>
    <property type="evidence" value="ECO:0000318"/>
    <property type="project" value="GO_Central"/>
</dbReference>
<evidence type="ECO:0000256" key="3">
    <source>
        <dbReference type="ARBA" id="ARBA00023242"/>
    </source>
</evidence>
<dbReference type="OrthoDB" id="5954824at2759"/>
<dbReference type="Gene3D" id="1.10.10.10">
    <property type="entry name" value="Winged helix-like DNA-binding domain superfamily/Winged helix DNA-binding domain"/>
    <property type="match status" value="1"/>
</dbReference>
<dbReference type="InterPro" id="IPR036388">
    <property type="entry name" value="WH-like_DNA-bd_sf"/>
</dbReference>
<dbReference type="PROSITE" id="PS50039">
    <property type="entry name" value="FORK_HEAD_3"/>
    <property type="match status" value="1"/>
</dbReference>
<feature type="region of interest" description="Disordered" evidence="5">
    <location>
        <begin position="263"/>
        <end position="299"/>
    </location>
</feature>
<dbReference type="InterPro" id="IPR030456">
    <property type="entry name" value="TF_fork_head_CS_2"/>
</dbReference>
<dbReference type="EnsemblMetazoa" id="PPA14055.1">
    <property type="protein sequence ID" value="PPA14055.1"/>
    <property type="gene ID" value="WBGene00103609"/>
</dbReference>
<reference evidence="7" key="1">
    <citation type="journal article" date="2008" name="Nat. Genet.">
        <title>The Pristionchus pacificus genome provides a unique perspective on nematode lifestyle and parasitism.</title>
        <authorList>
            <person name="Dieterich C."/>
            <person name="Clifton S.W."/>
            <person name="Schuster L.N."/>
            <person name="Chinwalla A."/>
            <person name="Delehaunty K."/>
            <person name="Dinkelacker I."/>
            <person name="Fulton L."/>
            <person name="Fulton R."/>
            <person name="Godfrey J."/>
            <person name="Minx P."/>
            <person name="Mitreva M."/>
            <person name="Roeseler W."/>
            <person name="Tian H."/>
            <person name="Witte H."/>
            <person name="Yang S.P."/>
            <person name="Wilson R.K."/>
            <person name="Sommer R.J."/>
        </authorList>
    </citation>
    <scope>NUCLEOTIDE SEQUENCE [LARGE SCALE GENOMIC DNA]</scope>
    <source>
        <strain evidence="7">PS312</strain>
    </source>
</reference>
<dbReference type="GO" id="GO:0005634">
    <property type="term" value="C:nucleus"/>
    <property type="evidence" value="ECO:0007669"/>
    <property type="project" value="UniProtKB-SubCell"/>
</dbReference>
<proteinExistence type="predicted"/>
<dbReference type="GO" id="GO:0030154">
    <property type="term" value="P:cell differentiation"/>
    <property type="evidence" value="ECO:0000318"/>
    <property type="project" value="GO_Central"/>
</dbReference>
<dbReference type="PANTHER" id="PTHR11829:SF380">
    <property type="entry name" value="PROTEIN FORK HEAD"/>
    <property type="match status" value="1"/>
</dbReference>
<evidence type="ECO:0000256" key="1">
    <source>
        <dbReference type="ARBA" id="ARBA00004123"/>
    </source>
</evidence>
<dbReference type="InterPro" id="IPR050211">
    <property type="entry name" value="FOX_domain-containing"/>
</dbReference>
<evidence type="ECO:0000313" key="7">
    <source>
        <dbReference type="Proteomes" id="UP000005239"/>
    </source>
</evidence>
<keyword evidence="3 4" id="KW-0539">Nucleus</keyword>
<dbReference type="InterPro" id="IPR001766">
    <property type="entry name" value="Fork_head_dom"/>
</dbReference>
<sequence length="463" mass="49835">MQVASTTSNVSSTPTASLEIPSLFSGTPSAEGMSAATQEYANSLSSAYGNLGGYYSTYGTNAATLSSLPYYAATSYQNQMTNPYSFSMTTSSISPLTRPSVSSSSVVLSSTPSNVPSSSSSPPSRTPIARSSSNSSAGQGQMVPEAELAKIHNGNYGSSKPPFSYISLITMAIQRSETHMMTLNEIYTWIMTQFPYYRQNQQRCGRGWQNSIRHSLSFNDCFVKVPRTPDKPGKGSFWTLHSLCGNMFENGCYLRRQKRFKVRERGERDSTRSKKKKQSAISSDGLGNTNGGGGGSMGSFVVKEEFDGMGGFPVKDESVSNMSVGSLLSNVNLSSLTESKIDEKTIPIESSVIRKDKSSSIVQSIPSLQLSSTSATTSLPTSVITGVGSLSNQAAMANQYAAMPYNPNDFTFNSLPALTNFNQLIDPNTKFDAINYYGYAQDYSAYNASTLYSSSNPHDGANL</sequence>
<dbReference type="InterPro" id="IPR036390">
    <property type="entry name" value="WH_DNA-bd_sf"/>
</dbReference>
<dbReference type="Pfam" id="PF00250">
    <property type="entry name" value="Forkhead"/>
    <property type="match status" value="1"/>
</dbReference>
<organism evidence="6 7">
    <name type="scientific">Pristionchus pacificus</name>
    <name type="common">Parasitic nematode worm</name>
    <dbReference type="NCBI Taxonomy" id="54126"/>
    <lineage>
        <taxon>Eukaryota</taxon>
        <taxon>Metazoa</taxon>
        <taxon>Ecdysozoa</taxon>
        <taxon>Nematoda</taxon>
        <taxon>Chromadorea</taxon>
        <taxon>Rhabditida</taxon>
        <taxon>Rhabditina</taxon>
        <taxon>Diplogasteromorpha</taxon>
        <taxon>Diplogasteroidea</taxon>
        <taxon>Neodiplogasteridae</taxon>
        <taxon>Pristionchus</taxon>
    </lineage>
</organism>
<protein>
    <submittedName>
        <fullName evidence="6">Pha-4</fullName>
    </submittedName>
</protein>
<evidence type="ECO:0000313" key="6">
    <source>
        <dbReference type="EnsemblMetazoa" id="PPA14055.1"/>
    </source>
</evidence>